<evidence type="ECO:0000313" key="2">
    <source>
        <dbReference type="Proteomes" id="UP000617743"/>
    </source>
</evidence>
<dbReference type="RefSeq" id="WP_190051019.1">
    <property type="nucleotide sequence ID" value="NZ_BMWC01000004.1"/>
</dbReference>
<comment type="caution">
    <text evidence="1">The sequence shown here is derived from an EMBL/GenBank/DDBJ whole genome shotgun (WGS) entry which is preliminary data.</text>
</comment>
<organism evidence="1 2">
    <name type="scientific">Streptomyces lomondensis</name>
    <dbReference type="NCBI Taxonomy" id="68229"/>
    <lineage>
        <taxon>Bacteria</taxon>
        <taxon>Bacillati</taxon>
        <taxon>Actinomycetota</taxon>
        <taxon>Actinomycetes</taxon>
        <taxon>Kitasatosporales</taxon>
        <taxon>Streptomycetaceae</taxon>
        <taxon>Streptomyces</taxon>
    </lineage>
</organism>
<reference evidence="2" key="1">
    <citation type="journal article" date="2019" name="Int. J. Syst. Evol. Microbiol.">
        <title>The Global Catalogue of Microorganisms (GCM) 10K type strain sequencing project: providing services to taxonomists for standard genome sequencing and annotation.</title>
        <authorList>
            <consortium name="The Broad Institute Genomics Platform"/>
            <consortium name="The Broad Institute Genome Sequencing Center for Infectious Disease"/>
            <person name="Wu L."/>
            <person name="Ma J."/>
        </authorList>
    </citation>
    <scope>NUCLEOTIDE SEQUENCE [LARGE SCALE GENOMIC DNA]</scope>
    <source>
        <strain evidence="2">JCM 4866</strain>
    </source>
</reference>
<gene>
    <name evidence="1" type="ORF">GCM10010383_33740</name>
</gene>
<sequence>MDAGLVVRLLCAPEAAGFRELVGPRGGGTAAAREAAVARVAGFLGNHALQPGTIAERIFSPGSATTEQPVV</sequence>
<proteinExistence type="predicted"/>
<protein>
    <submittedName>
        <fullName evidence="1">Uncharacterized protein</fullName>
    </submittedName>
</protein>
<dbReference type="EMBL" id="BMWC01000004">
    <property type="protein sequence ID" value="GGX00949.1"/>
    <property type="molecule type" value="Genomic_DNA"/>
</dbReference>
<dbReference type="Proteomes" id="UP000617743">
    <property type="component" value="Unassembled WGS sequence"/>
</dbReference>
<evidence type="ECO:0000313" key="1">
    <source>
        <dbReference type="EMBL" id="GGX00949.1"/>
    </source>
</evidence>
<keyword evidence="2" id="KW-1185">Reference proteome</keyword>
<name>A0ABQ2X5W2_9ACTN</name>
<accession>A0ABQ2X5W2</accession>